<keyword evidence="2" id="KW-1185">Reference proteome</keyword>
<evidence type="ECO:0000313" key="2">
    <source>
        <dbReference type="Proteomes" id="UP000192566"/>
    </source>
</evidence>
<dbReference type="RefSeq" id="WP_083074149.1">
    <property type="nucleotide sequence ID" value="NZ_AP022615.1"/>
</dbReference>
<proteinExistence type="predicted"/>
<reference evidence="1 2" key="1">
    <citation type="submission" date="2017-02" db="EMBL/GenBank/DDBJ databases">
        <title>The new phylogeny of genus Mycobacterium.</title>
        <authorList>
            <person name="Tortoli E."/>
            <person name="Trovato A."/>
            <person name="Cirillo D.M."/>
        </authorList>
    </citation>
    <scope>NUCLEOTIDE SEQUENCE [LARGE SCALE GENOMIC DNA]</scope>
    <source>
        <strain evidence="1 2">DSM 44471</strain>
    </source>
</reference>
<comment type="caution">
    <text evidence="1">The sequence shown here is derived from an EMBL/GenBank/DDBJ whole genome shotgun (WGS) entry which is preliminary data.</text>
</comment>
<protein>
    <submittedName>
        <fullName evidence="1">Uncharacterized protein</fullName>
    </submittedName>
</protein>
<dbReference type="AlphaFoldDB" id="A0A1X0DNB6"/>
<dbReference type="OrthoDB" id="4381507at2"/>
<dbReference type="EMBL" id="MVHR01000014">
    <property type="protein sequence ID" value="ORA73662.1"/>
    <property type="molecule type" value="Genomic_DNA"/>
</dbReference>
<organism evidence="1 2">
    <name type="scientific">Mycobacterium heidelbergense</name>
    <dbReference type="NCBI Taxonomy" id="53376"/>
    <lineage>
        <taxon>Bacteria</taxon>
        <taxon>Bacillati</taxon>
        <taxon>Actinomycetota</taxon>
        <taxon>Actinomycetes</taxon>
        <taxon>Mycobacteriales</taxon>
        <taxon>Mycobacteriaceae</taxon>
        <taxon>Mycobacterium</taxon>
        <taxon>Mycobacterium simiae complex</taxon>
    </lineage>
</organism>
<sequence length="131" mass="14720">MITDWTGEFQNWLDSLDAKADAGDHIARRQVEYADAGISVLTDLPEPPSEDTAVLMRVRQRGKYPIWRVSHPFDDEVAVRLIVWFPEGETAGVVVAFGGDKKKIGDAFYISAASRADAAIDQWLRERNRKS</sequence>
<name>A0A1X0DNB6_MYCHE</name>
<dbReference type="STRING" id="53376.BST25_11585"/>
<dbReference type="Proteomes" id="UP000192566">
    <property type="component" value="Unassembled WGS sequence"/>
</dbReference>
<gene>
    <name evidence="1" type="ORF">BST25_11585</name>
</gene>
<accession>A0A1X0DNB6</accession>
<evidence type="ECO:0000313" key="1">
    <source>
        <dbReference type="EMBL" id="ORA73662.1"/>
    </source>
</evidence>